<dbReference type="PANTHER" id="PTHR43537">
    <property type="entry name" value="TRANSCRIPTIONAL REGULATOR, GNTR FAMILY"/>
    <property type="match status" value="1"/>
</dbReference>
<evidence type="ECO:0000313" key="5">
    <source>
        <dbReference type="EMBL" id="EEG50513.1"/>
    </source>
</evidence>
<dbReference type="PRINTS" id="PR00035">
    <property type="entry name" value="HTHGNTR"/>
</dbReference>
<dbReference type="InterPro" id="IPR000524">
    <property type="entry name" value="Tscrpt_reg_HTH_GntR"/>
</dbReference>
<dbReference type="PROSITE" id="PS50949">
    <property type="entry name" value="HTH_GNTR"/>
    <property type="match status" value="1"/>
</dbReference>
<dbReference type="InterPro" id="IPR008920">
    <property type="entry name" value="TF_FadR/GntR_C"/>
</dbReference>
<name>C0CI92_BLAHS</name>
<evidence type="ECO:0000256" key="2">
    <source>
        <dbReference type="ARBA" id="ARBA00023125"/>
    </source>
</evidence>
<dbReference type="Pfam" id="PF00392">
    <property type="entry name" value="GntR"/>
    <property type="match status" value="1"/>
</dbReference>
<dbReference type="PATRIC" id="fig|476272.21.peg.3562"/>
<keyword evidence="1" id="KW-0805">Transcription regulation</keyword>
<proteinExistence type="predicted"/>
<dbReference type="GO" id="GO:0003700">
    <property type="term" value="F:DNA-binding transcription factor activity"/>
    <property type="evidence" value="ECO:0007669"/>
    <property type="project" value="InterPro"/>
</dbReference>
<dbReference type="Gene3D" id="1.20.120.530">
    <property type="entry name" value="GntR ligand-binding domain-like"/>
    <property type="match status" value="1"/>
</dbReference>
<dbReference type="SMART" id="SM00895">
    <property type="entry name" value="FCD"/>
    <property type="match status" value="1"/>
</dbReference>
<evidence type="ECO:0000256" key="1">
    <source>
        <dbReference type="ARBA" id="ARBA00023015"/>
    </source>
</evidence>
<dbReference type="SUPFAM" id="SSF46785">
    <property type="entry name" value="Winged helix' DNA-binding domain"/>
    <property type="match status" value="1"/>
</dbReference>
<dbReference type="PANTHER" id="PTHR43537:SF5">
    <property type="entry name" value="UXU OPERON TRANSCRIPTIONAL REGULATOR"/>
    <property type="match status" value="1"/>
</dbReference>
<dbReference type="Gene3D" id="1.10.10.10">
    <property type="entry name" value="Winged helix-like DNA-binding domain superfamily/Winged helix DNA-binding domain"/>
    <property type="match status" value="1"/>
</dbReference>
<evidence type="ECO:0000259" key="4">
    <source>
        <dbReference type="PROSITE" id="PS50949"/>
    </source>
</evidence>
<dbReference type="Proteomes" id="UP000003100">
    <property type="component" value="Unassembled WGS sequence"/>
</dbReference>
<gene>
    <name evidence="5" type="ORF">RUMHYD_00556</name>
</gene>
<dbReference type="eggNOG" id="COG2186">
    <property type="taxonomic scope" value="Bacteria"/>
</dbReference>
<dbReference type="InterPro" id="IPR036390">
    <property type="entry name" value="WH_DNA-bd_sf"/>
</dbReference>
<organism evidence="5 6">
    <name type="scientific">Blautia hydrogenotrophica (strain DSM 10507 / JCM 14656 / S5a33)</name>
    <name type="common">Ruminococcus hydrogenotrophicus</name>
    <dbReference type="NCBI Taxonomy" id="476272"/>
    <lineage>
        <taxon>Bacteria</taxon>
        <taxon>Bacillati</taxon>
        <taxon>Bacillota</taxon>
        <taxon>Clostridia</taxon>
        <taxon>Lachnospirales</taxon>
        <taxon>Lachnospiraceae</taxon>
        <taxon>Blautia</taxon>
    </lineage>
</organism>
<evidence type="ECO:0000313" key="6">
    <source>
        <dbReference type="Proteomes" id="UP000003100"/>
    </source>
</evidence>
<sequence length="244" mass="27685">MLSLNLSKVKENIMELQDKKKTLSQQVSDGLYNLIVIERQYKPGDKLPNEMEISAMFGVSRITVRDAIKTLVSQGILNVYRGKGTYVAENLNIYSEKDLSNLNRIRLQLDDLFEARLAFEPVVTALTCQRATDSEIEHILFRGAQVQEAILAGTYNGKVERKFHKSIALASHNEFFNVVTPIISNSIETLLSVTKINKTLTDIPLNDHAIIMQYIKKRDSESARCAMELHIRNVFDELLNRTNG</sequence>
<dbReference type="InterPro" id="IPR011711">
    <property type="entry name" value="GntR_C"/>
</dbReference>
<dbReference type="InterPro" id="IPR036388">
    <property type="entry name" value="WH-like_DNA-bd_sf"/>
</dbReference>
<protein>
    <recommendedName>
        <fullName evidence="4">HTH gntR-type domain-containing protein</fullName>
    </recommendedName>
</protein>
<dbReference type="CDD" id="cd07377">
    <property type="entry name" value="WHTH_GntR"/>
    <property type="match status" value="1"/>
</dbReference>
<keyword evidence="6" id="KW-1185">Reference proteome</keyword>
<reference evidence="5 6" key="2">
    <citation type="submission" date="2009-02" db="EMBL/GenBank/DDBJ databases">
        <title>Draft genome sequence of Blautia hydrogenotrophica DSM 10507 (Ruminococcus hydrogenotrophicus DSM 10507).</title>
        <authorList>
            <person name="Sudarsanam P."/>
            <person name="Ley R."/>
            <person name="Guruge J."/>
            <person name="Turnbaugh P.J."/>
            <person name="Mahowald M."/>
            <person name="Liep D."/>
            <person name="Gordon J."/>
        </authorList>
    </citation>
    <scope>NUCLEOTIDE SEQUENCE [LARGE SCALE GENOMIC DNA]</scope>
    <source>
        <strain evidence="6">DSM 10507 / JCM 14656 / S5a33</strain>
    </source>
</reference>
<accession>C0CI92</accession>
<evidence type="ECO:0000256" key="3">
    <source>
        <dbReference type="ARBA" id="ARBA00023163"/>
    </source>
</evidence>
<keyword evidence="3" id="KW-0804">Transcription</keyword>
<reference evidence="5 6" key="1">
    <citation type="submission" date="2009-01" db="EMBL/GenBank/DDBJ databases">
        <authorList>
            <person name="Fulton L."/>
            <person name="Clifton S."/>
            <person name="Fulton B."/>
            <person name="Xu J."/>
            <person name="Minx P."/>
            <person name="Pepin K.H."/>
            <person name="Johnson M."/>
            <person name="Bhonagiri V."/>
            <person name="Nash W.E."/>
            <person name="Mardis E.R."/>
            <person name="Wilson R.K."/>
        </authorList>
    </citation>
    <scope>NUCLEOTIDE SEQUENCE [LARGE SCALE GENOMIC DNA]</scope>
    <source>
        <strain evidence="6">DSM 10507 / JCM 14656 / S5a33</strain>
    </source>
</reference>
<dbReference type="EMBL" id="ACBZ01000019">
    <property type="protein sequence ID" value="EEG50513.1"/>
    <property type="molecule type" value="Genomic_DNA"/>
</dbReference>
<dbReference type="GO" id="GO:0003677">
    <property type="term" value="F:DNA binding"/>
    <property type="evidence" value="ECO:0007669"/>
    <property type="project" value="UniProtKB-KW"/>
</dbReference>
<dbReference type="Pfam" id="PF07729">
    <property type="entry name" value="FCD"/>
    <property type="match status" value="1"/>
</dbReference>
<dbReference type="AlphaFoldDB" id="C0CI92"/>
<dbReference type="HOGENOM" id="CLU_017584_9_1_9"/>
<feature type="domain" description="HTH gntR-type" evidence="4">
    <location>
        <begin position="21"/>
        <end position="90"/>
    </location>
</feature>
<dbReference type="SMART" id="SM00345">
    <property type="entry name" value="HTH_GNTR"/>
    <property type="match status" value="1"/>
</dbReference>
<dbReference type="SUPFAM" id="SSF48008">
    <property type="entry name" value="GntR ligand-binding domain-like"/>
    <property type="match status" value="1"/>
</dbReference>
<keyword evidence="2" id="KW-0238">DNA-binding</keyword>